<dbReference type="EMBL" id="JAADYS010000137">
    <property type="protein sequence ID" value="KAF4472026.1"/>
    <property type="molecule type" value="Genomic_DNA"/>
</dbReference>
<comment type="caution">
    <text evidence="2">The sequence shown here is derived from an EMBL/GenBank/DDBJ whole genome shotgun (WGS) entry which is preliminary data.</text>
</comment>
<organism evidence="2 3">
    <name type="scientific">Fusarium albosuccineum</name>
    <dbReference type="NCBI Taxonomy" id="1237068"/>
    <lineage>
        <taxon>Eukaryota</taxon>
        <taxon>Fungi</taxon>
        <taxon>Dikarya</taxon>
        <taxon>Ascomycota</taxon>
        <taxon>Pezizomycotina</taxon>
        <taxon>Sordariomycetes</taxon>
        <taxon>Hypocreomycetidae</taxon>
        <taxon>Hypocreales</taxon>
        <taxon>Nectriaceae</taxon>
        <taxon>Fusarium</taxon>
        <taxon>Fusarium decemcellulare species complex</taxon>
    </lineage>
</organism>
<evidence type="ECO:0000256" key="1">
    <source>
        <dbReference type="SAM" id="MobiDB-lite"/>
    </source>
</evidence>
<name>A0A8H4LQQ6_9HYPO</name>
<reference evidence="2 3" key="1">
    <citation type="submission" date="2020-01" db="EMBL/GenBank/DDBJ databases">
        <title>Identification and distribution of gene clusters putatively required for synthesis of sphingolipid metabolism inhibitors in phylogenetically diverse species of the filamentous fungus Fusarium.</title>
        <authorList>
            <person name="Kim H.-S."/>
            <person name="Busman M."/>
            <person name="Brown D.W."/>
            <person name="Divon H."/>
            <person name="Uhlig S."/>
            <person name="Proctor R.H."/>
        </authorList>
    </citation>
    <scope>NUCLEOTIDE SEQUENCE [LARGE SCALE GENOMIC DNA]</scope>
    <source>
        <strain evidence="2 3">NRRL 20459</strain>
    </source>
</reference>
<gene>
    <name evidence="2" type="ORF">FALBO_1062</name>
</gene>
<proteinExistence type="predicted"/>
<sequence length="78" mass="8851">MTEYASDAEREGIGLDWILHHDHETRPFVMHHHHQQQQQQQQKKKKLMLADADADADSAADVVVSYRSPARLHPSPGG</sequence>
<keyword evidence="3" id="KW-1185">Reference proteome</keyword>
<evidence type="ECO:0000313" key="3">
    <source>
        <dbReference type="Proteomes" id="UP000554235"/>
    </source>
</evidence>
<dbReference type="Proteomes" id="UP000554235">
    <property type="component" value="Unassembled WGS sequence"/>
</dbReference>
<feature type="region of interest" description="Disordered" evidence="1">
    <location>
        <begin position="29"/>
        <end position="54"/>
    </location>
</feature>
<dbReference type="AlphaFoldDB" id="A0A8H4LQQ6"/>
<accession>A0A8H4LQQ6</accession>
<protein>
    <submittedName>
        <fullName evidence="2">Uncharacterized protein</fullName>
    </submittedName>
</protein>
<evidence type="ECO:0000313" key="2">
    <source>
        <dbReference type="EMBL" id="KAF4472026.1"/>
    </source>
</evidence>